<dbReference type="InterPro" id="IPR012341">
    <property type="entry name" value="6hp_glycosidase-like_sf"/>
</dbReference>
<dbReference type="EMBL" id="CYZF01000002">
    <property type="protein sequence ID" value="CUN84234.1"/>
    <property type="molecule type" value="Genomic_DNA"/>
</dbReference>
<evidence type="ECO:0000256" key="3">
    <source>
        <dbReference type="ARBA" id="ARBA00023295"/>
    </source>
</evidence>
<organism evidence="5 6">
    <name type="scientific">Bacteroides uniformis</name>
    <dbReference type="NCBI Taxonomy" id="820"/>
    <lineage>
        <taxon>Bacteria</taxon>
        <taxon>Pseudomonadati</taxon>
        <taxon>Bacteroidota</taxon>
        <taxon>Bacteroidia</taxon>
        <taxon>Bacteroidales</taxon>
        <taxon>Bacteroidaceae</taxon>
        <taxon>Bacteroides</taxon>
    </lineage>
</organism>
<dbReference type="RefSeq" id="WP_253280712.1">
    <property type="nucleotide sequence ID" value="NZ_CYZF01000002.1"/>
</dbReference>
<comment type="similarity">
    <text evidence="1">Belongs to the glycosyl hydrolase 43 family.</text>
</comment>
<evidence type="ECO:0000256" key="2">
    <source>
        <dbReference type="ARBA" id="ARBA00022801"/>
    </source>
</evidence>
<dbReference type="Gene3D" id="1.50.10.10">
    <property type="match status" value="1"/>
</dbReference>
<evidence type="ECO:0000313" key="6">
    <source>
        <dbReference type="Proteomes" id="UP000095419"/>
    </source>
</evidence>
<evidence type="ECO:0000313" key="5">
    <source>
        <dbReference type="EMBL" id="CUN84234.1"/>
    </source>
</evidence>
<reference evidence="5 6" key="1">
    <citation type="submission" date="2015-09" db="EMBL/GenBank/DDBJ databases">
        <authorList>
            <consortium name="Pathogen Informatics"/>
        </authorList>
    </citation>
    <scope>NUCLEOTIDE SEQUENCE [LARGE SCALE GENOMIC DNA]</scope>
    <source>
        <strain evidence="5 6">2789STDY5608791</strain>
    </source>
</reference>
<dbReference type="GO" id="GO:0005975">
    <property type="term" value="P:carbohydrate metabolic process"/>
    <property type="evidence" value="ECO:0007669"/>
    <property type="project" value="InterPro"/>
</dbReference>
<feature type="chain" id="PRO_5008017441" evidence="4">
    <location>
        <begin position="23"/>
        <end position="719"/>
    </location>
</feature>
<dbReference type="CDD" id="cd18825">
    <property type="entry name" value="GH43_CtGH43-like"/>
    <property type="match status" value="1"/>
</dbReference>
<dbReference type="InterPro" id="IPR006710">
    <property type="entry name" value="Glyco_hydro_43"/>
</dbReference>
<dbReference type="Pfam" id="PF07470">
    <property type="entry name" value="Glyco_hydro_88"/>
    <property type="match status" value="1"/>
</dbReference>
<dbReference type="Proteomes" id="UP000095419">
    <property type="component" value="Unassembled WGS sequence"/>
</dbReference>
<proteinExistence type="inferred from homology"/>
<dbReference type="Pfam" id="PF04616">
    <property type="entry name" value="Glyco_hydro_43"/>
    <property type="match status" value="1"/>
</dbReference>
<dbReference type="InterPro" id="IPR010905">
    <property type="entry name" value="Glyco_hydro_88"/>
</dbReference>
<dbReference type="Gene3D" id="2.115.10.20">
    <property type="entry name" value="Glycosyl hydrolase domain, family 43"/>
    <property type="match status" value="1"/>
</dbReference>
<dbReference type="EC" id="3.2.1.172" evidence="5"/>
<dbReference type="AlphaFoldDB" id="A0A174A6T5"/>
<dbReference type="PANTHER" id="PTHR22925">
    <property type="entry name" value="GLYCOSYL HYDROLASE 43 FAMILY MEMBER"/>
    <property type="match status" value="1"/>
</dbReference>
<feature type="signal peptide" evidence="4">
    <location>
        <begin position="1"/>
        <end position="22"/>
    </location>
</feature>
<keyword evidence="2 5" id="KW-0378">Hydrolase</keyword>
<gene>
    <name evidence="5" type="primary">yteR_2</name>
    <name evidence="5" type="ORF">ERS417307_00675</name>
</gene>
<keyword evidence="3 5" id="KW-0326">Glycosidase</keyword>
<dbReference type="GO" id="GO:0102211">
    <property type="term" value="F:unsaturated rhamnogalacturonyl hydrolase activity"/>
    <property type="evidence" value="ECO:0007669"/>
    <property type="project" value="UniProtKB-EC"/>
</dbReference>
<protein>
    <submittedName>
        <fullName evidence="5">Beta-glucanase</fullName>
        <ecNumber evidence="5">3.2.1.172</ecNumber>
    </submittedName>
</protein>
<sequence length="719" mass="82461">MKTVKFLFVLLFILSTPLQLFGRVTESAENLLRIIHKVNRHWQENNSPQVRSFWDNAAYHTGNMEVYELTGNTAYLKYSTDWAEYNHWKGAASDNKAEWRYGYGETPQYVLFGDWQCCFQTYADLYGIRGDDRRIARAREVLEYQMGTDKNDYWWWADGLYMVMPVMTKLYRITKNPLYLEKLYEYFSYADSVMYDPEAGLYYRDGSFVYPKHSILGGKKDFWARGDGWVLAAFAKVLQDLPETDKHRQLYIDRYLAMAGALAKCQHPDGYWTRSLLQHDLAPGPETSGTAFFAYGLQWGINNGLLDGVVYQPVVDKAWKYLSTVALQPDGSVGYVQPIGGSAIPDQVLSAGSTANFGVGAFLLAACERYRYLQRENWKDVDGDYINAHGGGILPYDGRYYWFGEHRPAKGFSTQVGITCYSSADLKSWKYEGMALAVSEEEGSDIERGCIMERPKVIYNEKTGKFVLWFHLELKGKGYGPARAAVAVSDRPEGPYRFVSSGRVCPGRWPLNMTEEERNATWEDEKYRKWWTPAWHEAIEKGMFVKRDWQGGQMSRDMTLFKDDDGKAYHIYSSEDNLTLQIAELTEDYLSHSGRYIRIFPAGHNEAPAIFKKDGTYWMITSGCTGWAPNAARLFSAPSIWGPWTQHPNPCRGEGSDKTFGGQSTYVLQLPGNRYLFMADIWRPKSLMYSEYLWIPVRFDEEGMPYLTLSGKCNPSDGR</sequence>
<accession>A0A174A6T5</accession>
<dbReference type="PANTHER" id="PTHR22925:SF3">
    <property type="entry name" value="GLYCOSYL HYDROLASE FAMILY PROTEIN 43"/>
    <property type="match status" value="1"/>
</dbReference>
<keyword evidence="4" id="KW-0732">Signal</keyword>
<dbReference type="InterPro" id="IPR008928">
    <property type="entry name" value="6-hairpin_glycosidase_sf"/>
</dbReference>
<dbReference type="InterPro" id="IPR023296">
    <property type="entry name" value="Glyco_hydro_beta-prop_sf"/>
</dbReference>
<dbReference type="SUPFAM" id="SSF75005">
    <property type="entry name" value="Arabinanase/levansucrase/invertase"/>
    <property type="match status" value="1"/>
</dbReference>
<name>A0A174A6T5_BACUN</name>
<dbReference type="SUPFAM" id="SSF48208">
    <property type="entry name" value="Six-hairpin glycosidases"/>
    <property type="match status" value="1"/>
</dbReference>
<evidence type="ECO:0000256" key="4">
    <source>
        <dbReference type="SAM" id="SignalP"/>
    </source>
</evidence>
<evidence type="ECO:0000256" key="1">
    <source>
        <dbReference type="ARBA" id="ARBA00009865"/>
    </source>
</evidence>